<evidence type="ECO:0000313" key="1">
    <source>
        <dbReference type="EMBL" id="TDO37162.1"/>
    </source>
</evidence>
<evidence type="ECO:0000313" key="2">
    <source>
        <dbReference type="Proteomes" id="UP000294901"/>
    </source>
</evidence>
<accession>A0A4R6JN41</accession>
<dbReference type="AlphaFoldDB" id="A0A4R6JN41"/>
<name>A0A4R6JN41_9ACTN</name>
<dbReference type="EMBL" id="SNWR01000001">
    <property type="protein sequence ID" value="TDO37162.1"/>
    <property type="molecule type" value="Genomic_DNA"/>
</dbReference>
<sequence length="104" mass="11236">MRSYLAMMTNNVDALAGEARLARALSIITRSGGDLILLTRDIVRGIIADLFAQTVIWTAGSAEGLHRLPVTARLGLVVATVWRIQFYLDALADGMSELACFIDG</sequence>
<dbReference type="Proteomes" id="UP000294901">
    <property type="component" value="Unassembled WGS sequence"/>
</dbReference>
<organism evidence="1 2">
    <name type="scientific">Paractinoplanes brasiliensis</name>
    <dbReference type="NCBI Taxonomy" id="52695"/>
    <lineage>
        <taxon>Bacteria</taxon>
        <taxon>Bacillati</taxon>
        <taxon>Actinomycetota</taxon>
        <taxon>Actinomycetes</taxon>
        <taxon>Micromonosporales</taxon>
        <taxon>Micromonosporaceae</taxon>
        <taxon>Paractinoplanes</taxon>
    </lineage>
</organism>
<keyword evidence="2" id="KW-1185">Reference proteome</keyword>
<protein>
    <submittedName>
        <fullName evidence="1">Uncharacterized protein</fullName>
    </submittedName>
</protein>
<gene>
    <name evidence="1" type="ORF">C8E87_0767</name>
</gene>
<proteinExistence type="predicted"/>
<comment type="caution">
    <text evidence="1">The sequence shown here is derived from an EMBL/GenBank/DDBJ whole genome shotgun (WGS) entry which is preliminary data.</text>
</comment>
<reference evidence="1 2" key="1">
    <citation type="submission" date="2019-03" db="EMBL/GenBank/DDBJ databases">
        <title>Sequencing the genomes of 1000 actinobacteria strains.</title>
        <authorList>
            <person name="Klenk H.-P."/>
        </authorList>
    </citation>
    <scope>NUCLEOTIDE SEQUENCE [LARGE SCALE GENOMIC DNA]</scope>
    <source>
        <strain evidence="1 2">DSM 43805</strain>
    </source>
</reference>